<evidence type="ECO:0000313" key="1">
    <source>
        <dbReference type="EMBL" id="SFV68799.1"/>
    </source>
</evidence>
<accession>A0A1W1CSQ7</accession>
<dbReference type="EMBL" id="FPHI01000042">
    <property type="protein sequence ID" value="SFV68799.1"/>
    <property type="molecule type" value="Genomic_DNA"/>
</dbReference>
<name>A0A1W1CSQ7_9ZZZZ</name>
<sequence length="37" mass="4458">MRAKTTFAYFSRKVRRITTPQVKQEEINQTKPIKAKY</sequence>
<gene>
    <name evidence="1" type="ORF">MNB_SV-3-250</name>
</gene>
<proteinExistence type="predicted"/>
<protein>
    <submittedName>
        <fullName evidence="1">Uncharacterized protein</fullName>
    </submittedName>
</protein>
<reference evidence="1" key="1">
    <citation type="submission" date="2016-10" db="EMBL/GenBank/DDBJ databases">
        <authorList>
            <person name="de Groot N.N."/>
        </authorList>
    </citation>
    <scope>NUCLEOTIDE SEQUENCE</scope>
</reference>
<dbReference type="AlphaFoldDB" id="A0A1W1CSQ7"/>
<organism evidence="1">
    <name type="scientific">hydrothermal vent metagenome</name>
    <dbReference type="NCBI Taxonomy" id="652676"/>
    <lineage>
        <taxon>unclassified sequences</taxon>
        <taxon>metagenomes</taxon>
        <taxon>ecological metagenomes</taxon>
    </lineage>
</organism>